<dbReference type="OrthoDB" id="5575062at2759"/>
<evidence type="ECO:0000256" key="11">
    <source>
        <dbReference type="PIRNR" id="PIRNR005719"/>
    </source>
</evidence>
<dbReference type="GO" id="GO:0007076">
    <property type="term" value="P:mitotic chromosome condensation"/>
    <property type="evidence" value="ECO:0007669"/>
    <property type="project" value="TreeGrafter"/>
</dbReference>
<evidence type="ECO:0000259" key="14">
    <source>
        <dbReference type="SMART" id="SM00968"/>
    </source>
</evidence>
<evidence type="ECO:0000256" key="8">
    <source>
        <dbReference type="ARBA" id="ARBA00023067"/>
    </source>
</evidence>
<accession>A0A152A222</accession>
<dbReference type="PIRSF" id="PIRSF005719">
    <property type="entry name" value="SMC"/>
    <property type="match status" value="1"/>
</dbReference>
<evidence type="ECO:0000256" key="10">
    <source>
        <dbReference type="ARBA" id="ARBA00023306"/>
    </source>
</evidence>
<dbReference type="GO" id="GO:0051301">
    <property type="term" value="P:cell division"/>
    <property type="evidence" value="ECO:0007669"/>
    <property type="project" value="UniProtKB-KW"/>
</dbReference>
<keyword evidence="7 12" id="KW-0175">Coiled coil</keyword>
<evidence type="ECO:0000256" key="2">
    <source>
        <dbReference type="ARBA" id="ARBA00006005"/>
    </source>
</evidence>
<comment type="subcellular location">
    <subcellularLocation>
        <location evidence="1 11">Nucleus</location>
    </subcellularLocation>
</comment>
<keyword evidence="6" id="KW-0067">ATP-binding</keyword>
<evidence type="ECO:0000313" key="15">
    <source>
        <dbReference type="EMBL" id="KYR00167.1"/>
    </source>
</evidence>
<dbReference type="SUPFAM" id="SSF75553">
    <property type="entry name" value="Smc hinge domain"/>
    <property type="match status" value="1"/>
</dbReference>
<feature type="coiled-coil region" evidence="12">
    <location>
        <begin position="498"/>
        <end position="532"/>
    </location>
</feature>
<dbReference type="STRING" id="361077.A0A152A222"/>
<feature type="coiled-coil region" evidence="12">
    <location>
        <begin position="762"/>
        <end position="989"/>
    </location>
</feature>
<evidence type="ECO:0000256" key="3">
    <source>
        <dbReference type="ARBA" id="ARBA00022618"/>
    </source>
</evidence>
<evidence type="ECO:0000256" key="13">
    <source>
        <dbReference type="SAM" id="MobiDB-lite"/>
    </source>
</evidence>
<keyword evidence="10" id="KW-0131">Cell cycle</keyword>
<keyword evidence="3" id="KW-0132">Cell division</keyword>
<reference evidence="15 16" key="1">
    <citation type="submission" date="2015-12" db="EMBL/GenBank/DDBJ databases">
        <title>Dictyostelia acquired genes for synthesis and detection of signals that induce cell-type specialization by lateral gene transfer from prokaryotes.</title>
        <authorList>
            <person name="Gloeckner G."/>
            <person name="Schaap P."/>
        </authorList>
    </citation>
    <scope>NUCLEOTIDE SEQUENCE [LARGE SCALE GENOMIC DNA]</scope>
    <source>
        <strain evidence="15 16">TK</strain>
    </source>
</reference>
<dbReference type="Pfam" id="PF06470">
    <property type="entry name" value="SMC_hinge"/>
    <property type="match status" value="1"/>
</dbReference>
<keyword evidence="4" id="KW-0547">Nucleotide-binding</keyword>
<evidence type="ECO:0000256" key="1">
    <source>
        <dbReference type="ARBA" id="ARBA00004123"/>
    </source>
</evidence>
<keyword evidence="8" id="KW-0226">DNA condensation</keyword>
<sequence length="1296" mass="148425">MEPEVPSQGKKKSSQSSSSQTSKKNATPVVAMETDNDDGVVTIGKAINVTPTMTDTRRLMITKIVMENFKSYAGVQEVGPFHKCFSSVVGPNGSGKSNVIEAMLFVFGFNAKQIRQNKLGELVHNSQDKKNLTNAQVSVYFQEIQDLPGEDYRVIEGSEFVVSRNINKKFKKDGSGYTATSQYHLNGKQTTLDDLRPILKGKGIDLENNRFLILQGEVESIAMMKPKSQGHDEGLLDYLEEIIGSRRFVEAIDRTGKDIEDSNEKRTEKLNRLKIVEKEKDALVEGKDQAMQFINTENECNEQKSIYYQIARSEPEREKEKLLKQKVKLDEQLKKDRSVYEDSKKQLKEHESHLKQETKIFDELNKDATKAKNDLSALEKKAIKYKEEIKHLKVKIQKNNTVLTDEQSRQEEYQQTQAQCQKDIKRWEKESQVMPKKLVDEEKQLETMLSSLKGEVQQLQQQMETKQKELMPFSKKHSECKSKVDIQTSELDVLSRGVNDSTQNLESATQALEEAKKIMQTSQADINKAKKESEVLASKIKESTTQLNGIVKKEEKLYSESLELRSKTQEIKSSLNENSSRSTMINRLMELKDGKLPGIHGRLGDLGAIDSKYDVAISTACGALDNIVVDSTATAEACVEVLRKENLGRGTFIILDKIEYMRKHIGSIKTPENVPRLFDLIKMKNKDLYSTAFYYGLQNTLVADNLDQATRIAYGQTRYRVVTLEGALVDLNGSMSGGGNRVNRGGMSSRISVDPREEKKKLQELEIKLSANEEELKQCKKEKMDLELQIQQQQQRKSELELQIPKMEMNLKAAGKKQEELSKAIPELKQQVKLASENNKQIQKIRDALAIDQQELDKVQIKVDRLEGEISQIQNQIINIGGEKVKAQKEKVDALQLAIDGHQRNITKANVQIQSMEKSIDRSKKIATENEKELEENQEELKKIEGKIQNLKEETKKSKQEVTEKQQLVDEKQEQLDELKKEYQQHKAVVDKHKVGEVDINNQIEDLLKAIQVKTDESQSWIRKYEKLNSQRNANKILEDDPDIDPYPILTDDQINEYMVRKNEIRARIQNLERDVENLKGSININTIKEYKRKERDYNNKLAEYEQEHAHREELKKKYDELRRRRLDEFMAGFSIITQKLKEMYQMITMGGDAELELVDTMDPFSEGIVFSVRPPKKSWKNINNLSGGEKTLSSLSLVFALHHYKPTALYVMDEIDAALDFRNVSIIANYIKERTKNAQFIIISLRNDMFELADRLVGIYKTDNCTKSITINPSSFTIDTNNNNNGTNKNSQKNK</sequence>
<protein>
    <recommendedName>
        <fullName evidence="11">Structural maintenance of chromosomes protein</fullName>
    </recommendedName>
</protein>
<evidence type="ECO:0000256" key="9">
    <source>
        <dbReference type="ARBA" id="ARBA00023242"/>
    </source>
</evidence>
<dbReference type="Gene3D" id="3.40.50.300">
    <property type="entry name" value="P-loop containing nucleotide triphosphate hydrolases"/>
    <property type="match status" value="2"/>
</dbReference>
<comment type="similarity">
    <text evidence="2">Belongs to the SMC family. SMC4 subfamily.</text>
</comment>
<feature type="compositionally biased region" description="Low complexity" evidence="13">
    <location>
        <begin position="14"/>
        <end position="24"/>
    </location>
</feature>
<dbReference type="OMA" id="CPALDNM"/>
<dbReference type="GO" id="GO:0016887">
    <property type="term" value="F:ATP hydrolysis activity"/>
    <property type="evidence" value="ECO:0007669"/>
    <property type="project" value="InterPro"/>
</dbReference>
<evidence type="ECO:0000256" key="5">
    <source>
        <dbReference type="ARBA" id="ARBA00022776"/>
    </source>
</evidence>
<gene>
    <name evidence="15" type="ORF">DLAC_03320</name>
</gene>
<evidence type="ECO:0000256" key="12">
    <source>
        <dbReference type="SAM" id="Coils"/>
    </source>
</evidence>
<proteinExistence type="inferred from homology"/>
<dbReference type="GO" id="GO:0005634">
    <property type="term" value="C:nucleus"/>
    <property type="evidence" value="ECO:0007669"/>
    <property type="project" value="UniProtKB-SubCell"/>
</dbReference>
<evidence type="ECO:0000256" key="6">
    <source>
        <dbReference type="ARBA" id="ARBA00022840"/>
    </source>
</evidence>
<evidence type="ECO:0000256" key="4">
    <source>
        <dbReference type="ARBA" id="ARBA00022741"/>
    </source>
</evidence>
<organism evidence="15 16">
    <name type="scientific">Tieghemostelium lacteum</name>
    <name type="common">Slime mold</name>
    <name type="synonym">Dictyostelium lacteum</name>
    <dbReference type="NCBI Taxonomy" id="361077"/>
    <lineage>
        <taxon>Eukaryota</taxon>
        <taxon>Amoebozoa</taxon>
        <taxon>Evosea</taxon>
        <taxon>Eumycetozoa</taxon>
        <taxon>Dictyostelia</taxon>
        <taxon>Dictyosteliales</taxon>
        <taxon>Raperosteliaceae</taxon>
        <taxon>Tieghemostelium</taxon>
    </lineage>
</organism>
<feature type="coiled-coil region" evidence="12">
    <location>
        <begin position="340"/>
        <end position="469"/>
    </location>
</feature>
<dbReference type="SUPFAM" id="SSF52540">
    <property type="entry name" value="P-loop containing nucleoside triphosphate hydrolases"/>
    <property type="match status" value="2"/>
</dbReference>
<dbReference type="SMART" id="SM00968">
    <property type="entry name" value="SMC_hinge"/>
    <property type="match status" value="1"/>
</dbReference>
<feature type="coiled-coil region" evidence="12">
    <location>
        <begin position="1055"/>
        <end position="1125"/>
    </location>
</feature>
<dbReference type="EMBL" id="LODT01000016">
    <property type="protein sequence ID" value="KYR00167.1"/>
    <property type="molecule type" value="Genomic_DNA"/>
</dbReference>
<dbReference type="InterPro" id="IPR036277">
    <property type="entry name" value="SMC_hinge_sf"/>
</dbReference>
<dbReference type="Gene3D" id="1.10.287.1490">
    <property type="match status" value="1"/>
</dbReference>
<dbReference type="InParanoid" id="A0A152A222"/>
<keyword evidence="9 11" id="KW-0539">Nucleus</keyword>
<comment type="caution">
    <text evidence="15">The sequence shown here is derived from an EMBL/GenBank/DDBJ whole genome shotgun (WGS) entry which is preliminary data.</text>
</comment>
<dbReference type="PANTHER" id="PTHR18937">
    <property type="entry name" value="STRUCTURAL MAINTENANCE OF CHROMOSOMES SMC FAMILY MEMBER"/>
    <property type="match status" value="1"/>
</dbReference>
<dbReference type="InterPro" id="IPR027417">
    <property type="entry name" value="P-loop_NTPase"/>
</dbReference>
<dbReference type="InterPro" id="IPR024704">
    <property type="entry name" value="SMC"/>
</dbReference>
<dbReference type="PANTHER" id="PTHR18937:SF172">
    <property type="entry name" value="STRUCTURAL MAINTENANCE OF CHROMOSOMES PROTEIN"/>
    <property type="match status" value="1"/>
</dbReference>
<dbReference type="Gene3D" id="3.30.70.1620">
    <property type="match status" value="1"/>
</dbReference>
<dbReference type="FunCoup" id="A0A152A222">
    <property type="interactions" value="674"/>
</dbReference>
<keyword evidence="16" id="KW-1185">Reference proteome</keyword>
<dbReference type="InterPro" id="IPR003395">
    <property type="entry name" value="RecF/RecN/SMC_N"/>
</dbReference>
<dbReference type="Gene3D" id="1.20.1060.20">
    <property type="match status" value="1"/>
</dbReference>
<evidence type="ECO:0000313" key="16">
    <source>
        <dbReference type="Proteomes" id="UP000076078"/>
    </source>
</evidence>
<dbReference type="Pfam" id="PF02463">
    <property type="entry name" value="SMC_N"/>
    <property type="match status" value="1"/>
</dbReference>
<dbReference type="GO" id="GO:0000796">
    <property type="term" value="C:condensin complex"/>
    <property type="evidence" value="ECO:0007669"/>
    <property type="project" value="TreeGrafter"/>
</dbReference>
<dbReference type="GO" id="GO:0005524">
    <property type="term" value="F:ATP binding"/>
    <property type="evidence" value="ECO:0007669"/>
    <property type="project" value="UniProtKB-KW"/>
</dbReference>
<dbReference type="InterPro" id="IPR010935">
    <property type="entry name" value="SMC_hinge"/>
</dbReference>
<feature type="region of interest" description="Disordered" evidence="13">
    <location>
        <begin position="1"/>
        <end position="30"/>
    </location>
</feature>
<dbReference type="Proteomes" id="UP000076078">
    <property type="component" value="Unassembled WGS sequence"/>
</dbReference>
<evidence type="ECO:0000256" key="7">
    <source>
        <dbReference type="ARBA" id="ARBA00023054"/>
    </source>
</evidence>
<keyword evidence="5" id="KW-0498">Mitosis</keyword>
<name>A0A152A222_TIELA</name>
<dbReference type="FunFam" id="3.40.50.300:FF:000481">
    <property type="entry name" value="Structural maintenance of chromosomes 4"/>
    <property type="match status" value="1"/>
</dbReference>
<feature type="domain" description="SMC hinge" evidence="14">
    <location>
        <begin position="597"/>
        <end position="713"/>
    </location>
</feature>